<reference evidence="2 3" key="1">
    <citation type="submission" date="2021-06" db="EMBL/GenBank/DDBJ databases">
        <authorList>
            <person name="Palmer J.M."/>
        </authorList>
    </citation>
    <scope>NUCLEOTIDE SEQUENCE [LARGE SCALE GENOMIC DNA]</scope>
    <source>
        <strain evidence="2 3">AS_MEX2019</strain>
        <tissue evidence="2">Muscle</tissue>
    </source>
</reference>
<accession>A0ABV0YQQ4</accession>
<feature type="region of interest" description="Disordered" evidence="1">
    <location>
        <begin position="21"/>
        <end position="51"/>
    </location>
</feature>
<evidence type="ECO:0000313" key="2">
    <source>
        <dbReference type="EMBL" id="MEQ2295698.1"/>
    </source>
</evidence>
<gene>
    <name evidence="2" type="ORF">AMECASPLE_017117</name>
</gene>
<name>A0ABV0YQQ4_9TELE</name>
<keyword evidence="3" id="KW-1185">Reference proteome</keyword>
<feature type="compositionally biased region" description="Pro residues" evidence="1">
    <location>
        <begin position="27"/>
        <end position="44"/>
    </location>
</feature>
<feature type="region of interest" description="Disordered" evidence="1">
    <location>
        <begin position="90"/>
        <end position="110"/>
    </location>
</feature>
<dbReference type="EMBL" id="JAHRIP010038890">
    <property type="protein sequence ID" value="MEQ2295698.1"/>
    <property type="molecule type" value="Genomic_DNA"/>
</dbReference>
<evidence type="ECO:0000313" key="3">
    <source>
        <dbReference type="Proteomes" id="UP001469553"/>
    </source>
</evidence>
<comment type="caution">
    <text evidence="2">The sequence shown here is derived from an EMBL/GenBank/DDBJ whole genome shotgun (WGS) entry which is preliminary data.</text>
</comment>
<evidence type="ECO:0000256" key="1">
    <source>
        <dbReference type="SAM" id="MobiDB-lite"/>
    </source>
</evidence>
<dbReference type="Proteomes" id="UP001469553">
    <property type="component" value="Unassembled WGS sequence"/>
</dbReference>
<sequence length="144" mass="16696">MFLRTPERNPLYVLEKPAAHTGFTLPPLQPPPRPSAPTPLPPPQSTENTDEISRYPSFAANFFTAFNFQDHENMSFRILFRRKILHYHDNTQRKKRLSSPVPLRPEAVSERPPPQHFYALRRERAFSRKSGPSCFRPNSAHLCC</sequence>
<protein>
    <submittedName>
        <fullName evidence="2">Uncharacterized protein</fullName>
    </submittedName>
</protein>
<proteinExistence type="predicted"/>
<organism evidence="2 3">
    <name type="scientific">Ameca splendens</name>
    <dbReference type="NCBI Taxonomy" id="208324"/>
    <lineage>
        <taxon>Eukaryota</taxon>
        <taxon>Metazoa</taxon>
        <taxon>Chordata</taxon>
        <taxon>Craniata</taxon>
        <taxon>Vertebrata</taxon>
        <taxon>Euteleostomi</taxon>
        <taxon>Actinopterygii</taxon>
        <taxon>Neopterygii</taxon>
        <taxon>Teleostei</taxon>
        <taxon>Neoteleostei</taxon>
        <taxon>Acanthomorphata</taxon>
        <taxon>Ovalentaria</taxon>
        <taxon>Atherinomorphae</taxon>
        <taxon>Cyprinodontiformes</taxon>
        <taxon>Goodeidae</taxon>
        <taxon>Ameca</taxon>
    </lineage>
</organism>